<organism evidence="6 7">
    <name type="scientific">Marivirga tractuosa (strain ATCC 23168 / DSM 4126 / NBRC 15989 / NCIMB 1408 / VKM B-1430 / H-43)</name>
    <name type="common">Microscilla tractuosa</name>
    <name type="synonym">Flexibacter tractuosus</name>
    <dbReference type="NCBI Taxonomy" id="643867"/>
    <lineage>
        <taxon>Bacteria</taxon>
        <taxon>Pseudomonadati</taxon>
        <taxon>Bacteroidota</taxon>
        <taxon>Cytophagia</taxon>
        <taxon>Cytophagales</taxon>
        <taxon>Marivirgaceae</taxon>
        <taxon>Marivirga</taxon>
    </lineage>
</organism>
<comment type="similarity">
    <text evidence="1">Belongs to the thiolase-like superfamily. Chalcone/stilbene synthases family.</text>
</comment>
<keyword evidence="2" id="KW-0808">Transferase</keyword>
<dbReference type="Proteomes" id="UP000008720">
    <property type="component" value="Chromosome"/>
</dbReference>
<dbReference type="EMBL" id="CP002349">
    <property type="protein sequence ID" value="ADR22219.1"/>
    <property type="molecule type" value="Genomic_DNA"/>
</dbReference>
<dbReference type="HOGENOM" id="CLU_034992_0_2_10"/>
<feature type="active site" description="Acyl-thioester intermediate" evidence="3">
    <location>
        <position position="166"/>
    </location>
</feature>
<dbReference type="Pfam" id="PF00195">
    <property type="entry name" value="Chal_sti_synt_N"/>
    <property type="match status" value="1"/>
</dbReference>
<dbReference type="InterPro" id="IPR011141">
    <property type="entry name" value="Polyketide_synthase_type-III"/>
</dbReference>
<protein>
    <submittedName>
        <fullName evidence="6">Chalcone and stilbene synthase domain protein</fullName>
    </submittedName>
</protein>
<evidence type="ECO:0000313" key="7">
    <source>
        <dbReference type="Proteomes" id="UP000008720"/>
    </source>
</evidence>
<evidence type="ECO:0000313" key="6">
    <source>
        <dbReference type="EMBL" id="ADR22219.1"/>
    </source>
</evidence>
<dbReference type="CDD" id="cd00831">
    <property type="entry name" value="CHS_like"/>
    <property type="match status" value="1"/>
</dbReference>
<dbReference type="InterPro" id="IPR012328">
    <property type="entry name" value="Chalcone/stilbene_synt_C"/>
</dbReference>
<evidence type="ECO:0000256" key="3">
    <source>
        <dbReference type="PIRSR" id="PIRSR000451-1"/>
    </source>
</evidence>
<name>E4TVX1_MARTH</name>
<dbReference type="KEGG" id="mtt:Ftrac_2240"/>
<dbReference type="InterPro" id="IPR001099">
    <property type="entry name" value="Chalcone/stilbene_synt_N"/>
</dbReference>
<sequence>MSKFLLNIVNQELSMPYINLISPANPEISIAQNDIAGFMQKAMRLNDENSRKLRAIFRMSGIQRRHTVIPDYQFSDDKDWSFYPPLNNGKALPNTGDRMQLFEKHALPLAQKSLEKVFERYEAKEFTHLITVSCTGMFAPGLDIQLIKKTGLNSDIERTSIQFMGCFAAFNALKTAHHIARSEKDAKVLIVCVELCTIHFQSEFSEDNLLANTLFGDGASSVVVSNEKTKDALEMKAFKSVVENDSEQEMAWNIGNLGFEMKLSSYVPEVIAQNIAKLGEELMEKLSLTLKDINQFAIHPGGKRILEAVEKGLKLPSEINASAYKILREFGNMSSPTVLFVLHEMWNKIQPKDKVLSFAFGPGLTMESMLLERVEK</sequence>
<keyword evidence="7" id="KW-1185">Reference proteome</keyword>
<accession>E4TVX1</accession>
<evidence type="ECO:0000259" key="4">
    <source>
        <dbReference type="Pfam" id="PF00195"/>
    </source>
</evidence>
<dbReference type="SUPFAM" id="SSF53901">
    <property type="entry name" value="Thiolase-like"/>
    <property type="match status" value="2"/>
</dbReference>
<dbReference type="GO" id="GO:0030639">
    <property type="term" value="P:polyketide biosynthetic process"/>
    <property type="evidence" value="ECO:0007669"/>
    <property type="project" value="TreeGrafter"/>
</dbReference>
<gene>
    <name evidence="6" type="ordered locus">Ftrac_2240</name>
</gene>
<feature type="domain" description="Chalcone/stilbene synthase N-terminal" evidence="4">
    <location>
        <begin position="21"/>
        <end position="225"/>
    </location>
</feature>
<proteinExistence type="inferred from homology"/>
<evidence type="ECO:0000259" key="5">
    <source>
        <dbReference type="Pfam" id="PF02797"/>
    </source>
</evidence>
<dbReference type="eggNOG" id="COG3424">
    <property type="taxonomic scope" value="Bacteria"/>
</dbReference>
<dbReference type="STRING" id="643867.Ftrac_2240"/>
<dbReference type="PANTHER" id="PTHR11877">
    <property type="entry name" value="HYDROXYMETHYLGLUTARYL-COA SYNTHASE"/>
    <property type="match status" value="1"/>
</dbReference>
<reference evidence="6 7" key="1">
    <citation type="journal article" date="2011" name="Stand. Genomic Sci.">
        <title>Complete genome sequence of Marivirga tractuosa type strain (H-43).</title>
        <authorList>
            <person name="Pagani I."/>
            <person name="Chertkov O."/>
            <person name="Lapidus A."/>
            <person name="Lucas S."/>
            <person name="Del Rio T.G."/>
            <person name="Tice H."/>
            <person name="Copeland A."/>
            <person name="Cheng J.F."/>
            <person name="Nolan M."/>
            <person name="Saunders E."/>
            <person name="Pitluck S."/>
            <person name="Held B."/>
            <person name="Goodwin L."/>
            <person name="Liolios K."/>
            <person name="Ovchinikova G."/>
            <person name="Ivanova N."/>
            <person name="Mavromatis K."/>
            <person name="Pati A."/>
            <person name="Chen A."/>
            <person name="Palaniappan K."/>
            <person name="Land M."/>
            <person name="Hauser L."/>
            <person name="Jeffries C.D."/>
            <person name="Detter J.C."/>
            <person name="Han C."/>
            <person name="Tapia R."/>
            <person name="Ngatchou-Djao O.D."/>
            <person name="Rohde M."/>
            <person name="Goker M."/>
            <person name="Spring S."/>
            <person name="Sikorski J."/>
            <person name="Woyke T."/>
            <person name="Bristow J."/>
            <person name="Eisen J.A."/>
            <person name="Markowitz V."/>
            <person name="Hugenholtz P."/>
            <person name="Klenk H.P."/>
            <person name="Kyrpides N.C."/>
        </authorList>
    </citation>
    <scope>NUCLEOTIDE SEQUENCE [LARGE SCALE GENOMIC DNA]</scope>
    <source>
        <strain evidence="7">ATCC 23168 / DSM 4126 / NBRC 15989 / NCIMB 1408 / VKM B-1430 / H-43</strain>
    </source>
</reference>
<dbReference type="Pfam" id="PF02797">
    <property type="entry name" value="Chal_sti_synt_C"/>
    <property type="match status" value="1"/>
</dbReference>
<evidence type="ECO:0000256" key="2">
    <source>
        <dbReference type="ARBA" id="ARBA00022679"/>
    </source>
</evidence>
<dbReference type="GO" id="GO:0016747">
    <property type="term" value="F:acyltransferase activity, transferring groups other than amino-acyl groups"/>
    <property type="evidence" value="ECO:0007669"/>
    <property type="project" value="InterPro"/>
</dbReference>
<dbReference type="AlphaFoldDB" id="E4TVX1"/>
<evidence type="ECO:0000256" key="1">
    <source>
        <dbReference type="ARBA" id="ARBA00005531"/>
    </source>
</evidence>
<dbReference type="InterPro" id="IPR016039">
    <property type="entry name" value="Thiolase-like"/>
</dbReference>
<dbReference type="PIRSF" id="PIRSF000451">
    <property type="entry name" value="PKS_III"/>
    <property type="match status" value="1"/>
</dbReference>
<dbReference type="Gene3D" id="3.40.47.10">
    <property type="match status" value="2"/>
</dbReference>
<dbReference type="PANTHER" id="PTHR11877:SF46">
    <property type="entry name" value="TYPE III POLYKETIDE SYNTHASE A"/>
    <property type="match status" value="1"/>
</dbReference>
<feature type="domain" description="Chalcone/stilbene synthase C-terminal" evidence="5">
    <location>
        <begin position="245"/>
        <end position="374"/>
    </location>
</feature>